<organism evidence="4 5">
    <name type="scientific">Gracilimonas halophila</name>
    <dbReference type="NCBI Taxonomy" id="1834464"/>
    <lineage>
        <taxon>Bacteria</taxon>
        <taxon>Pseudomonadati</taxon>
        <taxon>Balneolota</taxon>
        <taxon>Balneolia</taxon>
        <taxon>Balneolales</taxon>
        <taxon>Balneolaceae</taxon>
        <taxon>Gracilimonas</taxon>
    </lineage>
</organism>
<comment type="similarity">
    <text evidence="1">Belongs to the short-chain dehydrogenases/reductases (SDR) family.</text>
</comment>
<feature type="domain" description="Ketoreductase" evidence="3">
    <location>
        <begin position="2"/>
        <end position="184"/>
    </location>
</feature>
<sequence>MRSIIITGATSGIGRELAIQYAAKGDKVGLIGRRTERLEELKAEIGELAYVRTLDVTDHERAEVVYRELIDEMGGMDVMVLNAGIGRIQMLPPWRAESKLIEVNSLAFAHGCHFAFDYFREKGGGQIVGMSSMASLLYNHRAAAYTASKHFISVYMTGFRQKARRIEADITITEIRAGYIWTEMTERAKGMFWVAPVEKAVRQMVKGIDKKKNYIYVTKRWRLLAWVVKCIPEWVWNRI</sequence>
<reference evidence="5" key="1">
    <citation type="journal article" date="2019" name="Int. J. Syst. Evol. Microbiol.">
        <title>The Global Catalogue of Microorganisms (GCM) 10K type strain sequencing project: providing services to taxonomists for standard genome sequencing and annotation.</title>
        <authorList>
            <consortium name="The Broad Institute Genomics Platform"/>
            <consortium name="The Broad Institute Genome Sequencing Center for Infectious Disease"/>
            <person name="Wu L."/>
            <person name="Ma J."/>
        </authorList>
    </citation>
    <scope>NUCLEOTIDE SEQUENCE [LARGE SCALE GENOMIC DNA]</scope>
    <source>
        <strain evidence="5">KCTC 52042</strain>
    </source>
</reference>
<dbReference type="RefSeq" id="WP_390302122.1">
    <property type="nucleotide sequence ID" value="NZ_JBHULI010000024.1"/>
</dbReference>
<dbReference type="PANTHER" id="PTHR44196:SF3">
    <property type="entry name" value="SHORT CHAIN DEHYDROGENASE FAMILY PROTEIN"/>
    <property type="match status" value="1"/>
</dbReference>
<proteinExistence type="inferred from homology"/>
<dbReference type="Gene3D" id="3.40.50.720">
    <property type="entry name" value="NAD(P)-binding Rossmann-like Domain"/>
    <property type="match status" value="1"/>
</dbReference>
<evidence type="ECO:0000259" key="3">
    <source>
        <dbReference type="SMART" id="SM00822"/>
    </source>
</evidence>
<dbReference type="PROSITE" id="PS00061">
    <property type="entry name" value="ADH_SHORT"/>
    <property type="match status" value="1"/>
</dbReference>
<dbReference type="PANTHER" id="PTHR44196">
    <property type="entry name" value="DEHYDROGENASE/REDUCTASE SDR FAMILY MEMBER 7B"/>
    <property type="match status" value="1"/>
</dbReference>
<protein>
    <submittedName>
        <fullName evidence="4">SDR family NAD(P)-dependent oxidoreductase</fullName>
    </submittedName>
</protein>
<dbReference type="InterPro" id="IPR057326">
    <property type="entry name" value="KR_dom"/>
</dbReference>
<keyword evidence="2" id="KW-0560">Oxidoreductase</keyword>
<dbReference type="SMART" id="SM00822">
    <property type="entry name" value="PKS_KR"/>
    <property type="match status" value="1"/>
</dbReference>
<dbReference type="PRINTS" id="PR00081">
    <property type="entry name" value="GDHRDH"/>
</dbReference>
<dbReference type="InterPro" id="IPR036291">
    <property type="entry name" value="NAD(P)-bd_dom_sf"/>
</dbReference>
<dbReference type="InterPro" id="IPR002347">
    <property type="entry name" value="SDR_fam"/>
</dbReference>
<evidence type="ECO:0000256" key="1">
    <source>
        <dbReference type="ARBA" id="ARBA00006484"/>
    </source>
</evidence>
<evidence type="ECO:0000313" key="4">
    <source>
        <dbReference type="EMBL" id="MFD2532881.1"/>
    </source>
</evidence>
<accession>A0ABW5JJH7</accession>
<name>A0ABW5JJH7_9BACT</name>
<evidence type="ECO:0000313" key="5">
    <source>
        <dbReference type="Proteomes" id="UP001597460"/>
    </source>
</evidence>
<keyword evidence="5" id="KW-1185">Reference proteome</keyword>
<dbReference type="InterPro" id="IPR020904">
    <property type="entry name" value="Sc_DH/Rdtase_CS"/>
</dbReference>
<dbReference type="SUPFAM" id="SSF51735">
    <property type="entry name" value="NAD(P)-binding Rossmann-fold domains"/>
    <property type="match status" value="1"/>
</dbReference>
<dbReference type="EMBL" id="JBHULI010000024">
    <property type="protein sequence ID" value="MFD2532881.1"/>
    <property type="molecule type" value="Genomic_DNA"/>
</dbReference>
<gene>
    <name evidence="4" type="ORF">ACFSVN_10525</name>
</gene>
<dbReference type="Proteomes" id="UP001597460">
    <property type="component" value="Unassembled WGS sequence"/>
</dbReference>
<comment type="caution">
    <text evidence="4">The sequence shown here is derived from an EMBL/GenBank/DDBJ whole genome shotgun (WGS) entry which is preliminary data.</text>
</comment>
<evidence type="ECO:0000256" key="2">
    <source>
        <dbReference type="ARBA" id="ARBA00023002"/>
    </source>
</evidence>
<dbReference type="Pfam" id="PF00106">
    <property type="entry name" value="adh_short"/>
    <property type="match status" value="1"/>
</dbReference>